<evidence type="ECO:0000313" key="2">
    <source>
        <dbReference type="EMBL" id="KAK4817231.1"/>
    </source>
</evidence>
<reference evidence="2 3" key="1">
    <citation type="journal article" date="2023" name="J. Hered.">
        <title>Chromosome-level genome of the wood stork (Mycteria americana) provides insight into avian chromosome evolution.</title>
        <authorList>
            <person name="Flamio R. Jr."/>
            <person name="Ramstad K.M."/>
        </authorList>
    </citation>
    <scope>NUCLEOTIDE SEQUENCE [LARGE SCALE GENOMIC DNA]</scope>
    <source>
        <strain evidence="2">JAX WOST 10</strain>
    </source>
</reference>
<feature type="region of interest" description="Disordered" evidence="1">
    <location>
        <begin position="411"/>
        <end position="444"/>
    </location>
</feature>
<gene>
    <name evidence="2" type="ORF">QYF61_004142</name>
</gene>
<feature type="compositionally biased region" description="Basic and acidic residues" evidence="1">
    <location>
        <begin position="26"/>
        <end position="36"/>
    </location>
</feature>
<dbReference type="Proteomes" id="UP001333110">
    <property type="component" value="Unassembled WGS sequence"/>
</dbReference>
<name>A0AAN7S2J4_MYCAM</name>
<protein>
    <submittedName>
        <fullName evidence="2">Uncharacterized protein</fullName>
    </submittedName>
</protein>
<sequence>MEMATGTPLPQGRLMGRGTSPPQVSEAREVRADKAPSESSVSVQCLNPCGSPTTKSVSVDKIVRAREELVERCSILHSGCSPVHFAVRTGTDFSLCWLALGYAEEQTRAYLIQQVVLKKGNFLLLRSTSTSVIAVKFNALHREFSIQQSQAETQEEAQGQGRNKRTCEMRSWQAASSLSLAFIFLLESIWALSNCLLRFTRDFTSDFILLITAKGKGWGLNHFPGQPVPMLDNPFSAVKFPNIQSKPPLEQLEAISSLEESDEVSPQPPFLQAKQSQLPQPLLIRLLLQALHQLRCPSLYALQYLNIPLVVGGPKLNTAFEVRPHQCRVQGHNHCPSPGGHAIPDTSQDAVGFLGHLGTLLAHIQPAVNQHAQVLLCRAAFQPLFPKPVALHGVAVPNKIGRKSYTPSYSVPELCHGPPEQKHQTGASRKAGGSQQRKIKAKGKLDSRRLQRLLRAATKAQLPSGRAEKVPAGVSDVEEMLGTSCVTPLTLFSFPTLLSHQLSLESSLTTPSTQLQAPGGRL</sequence>
<feature type="region of interest" description="Disordered" evidence="1">
    <location>
        <begin position="1"/>
        <end position="39"/>
    </location>
</feature>
<evidence type="ECO:0000313" key="3">
    <source>
        <dbReference type="Proteomes" id="UP001333110"/>
    </source>
</evidence>
<organism evidence="2 3">
    <name type="scientific">Mycteria americana</name>
    <name type="common">Wood stork</name>
    <dbReference type="NCBI Taxonomy" id="33587"/>
    <lineage>
        <taxon>Eukaryota</taxon>
        <taxon>Metazoa</taxon>
        <taxon>Chordata</taxon>
        <taxon>Craniata</taxon>
        <taxon>Vertebrata</taxon>
        <taxon>Euteleostomi</taxon>
        <taxon>Archelosauria</taxon>
        <taxon>Archosauria</taxon>
        <taxon>Dinosauria</taxon>
        <taxon>Saurischia</taxon>
        <taxon>Theropoda</taxon>
        <taxon>Coelurosauria</taxon>
        <taxon>Aves</taxon>
        <taxon>Neognathae</taxon>
        <taxon>Neoaves</taxon>
        <taxon>Aequornithes</taxon>
        <taxon>Ciconiiformes</taxon>
        <taxon>Ciconiidae</taxon>
        <taxon>Mycteria</taxon>
    </lineage>
</organism>
<comment type="caution">
    <text evidence="2">The sequence shown here is derived from an EMBL/GenBank/DDBJ whole genome shotgun (WGS) entry which is preliminary data.</text>
</comment>
<keyword evidence="3" id="KW-1185">Reference proteome</keyword>
<dbReference type="AlphaFoldDB" id="A0AAN7S2J4"/>
<proteinExistence type="predicted"/>
<evidence type="ECO:0000256" key="1">
    <source>
        <dbReference type="SAM" id="MobiDB-lite"/>
    </source>
</evidence>
<accession>A0AAN7S2J4</accession>
<dbReference type="EMBL" id="JAUNZN010000008">
    <property type="protein sequence ID" value="KAK4817231.1"/>
    <property type="molecule type" value="Genomic_DNA"/>
</dbReference>